<dbReference type="NCBIfam" id="TIGR02595">
    <property type="entry name" value="PEP_CTERM"/>
    <property type="match status" value="1"/>
</dbReference>
<evidence type="ECO:0000256" key="1">
    <source>
        <dbReference type="SAM" id="SignalP"/>
    </source>
</evidence>
<dbReference type="EMBL" id="CP019646">
    <property type="protein sequence ID" value="AQQ72585.1"/>
    <property type="molecule type" value="Genomic_DNA"/>
</dbReference>
<dbReference type="RefSeq" id="WP_146684762.1">
    <property type="nucleotide sequence ID" value="NZ_CP019646.1"/>
</dbReference>
<keyword evidence="4" id="KW-1185">Reference proteome</keyword>
<evidence type="ECO:0000313" key="3">
    <source>
        <dbReference type="EMBL" id="AQQ72585.1"/>
    </source>
</evidence>
<dbReference type="Pfam" id="PF07589">
    <property type="entry name" value="PEP-CTERM"/>
    <property type="match status" value="1"/>
</dbReference>
<name>A0A1Q2MIP4_9BACT</name>
<protein>
    <recommendedName>
        <fullName evidence="2">Ice-binding protein C-terminal domain-containing protein</fullName>
    </recommendedName>
</protein>
<gene>
    <name evidence="3" type="ORF">SMSP2_02975</name>
</gene>
<feature type="domain" description="Ice-binding protein C-terminal" evidence="2">
    <location>
        <begin position="210"/>
        <end position="231"/>
    </location>
</feature>
<evidence type="ECO:0000259" key="2">
    <source>
        <dbReference type="Pfam" id="PF07589"/>
    </source>
</evidence>
<dbReference type="InterPro" id="IPR013424">
    <property type="entry name" value="Ice-binding_C"/>
</dbReference>
<dbReference type="KEGG" id="pbas:SMSP2_02975"/>
<dbReference type="Proteomes" id="UP000188181">
    <property type="component" value="Chromosome"/>
</dbReference>
<sequence length="232" mass="25455" precursor="true">MSTKTNLMVLMLAIASIATAAVTVAPTINNGDFEAQDPMTGWRYYDTNNKESSDFNWVTGYGGSGTAANYIQLEERQPRDGGGLHDYGFDRYFGVITGVSQGDVVQLKFNAMRNDPNDTTSRLSVKIAEVIDHDSNGTVSNPDGPAFNHQGALEDNQFNVEYNVWGEYTTTEFTVQDATTDGLSILFKYCIEDTPTAIPGNYSIDNVQFVPEPATLMIMGLGVFGMIKRRKA</sequence>
<evidence type="ECO:0000313" key="4">
    <source>
        <dbReference type="Proteomes" id="UP000188181"/>
    </source>
</evidence>
<dbReference type="OrthoDB" id="8596429at2"/>
<feature type="signal peptide" evidence="1">
    <location>
        <begin position="1"/>
        <end position="20"/>
    </location>
</feature>
<feature type="chain" id="PRO_5010184591" description="Ice-binding protein C-terminal domain-containing protein" evidence="1">
    <location>
        <begin position="21"/>
        <end position="232"/>
    </location>
</feature>
<proteinExistence type="predicted"/>
<organism evidence="3 4">
    <name type="scientific">Limihaloglobus sulfuriphilus</name>
    <dbReference type="NCBI Taxonomy" id="1851148"/>
    <lineage>
        <taxon>Bacteria</taxon>
        <taxon>Pseudomonadati</taxon>
        <taxon>Planctomycetota</taxon>
        <taxon>Phycisphaerae</taxon>
        <taxon>Sedimentisphaerales</taxon>
        <taxon>Sedimentisphaeraceae</taxon>
        <taxon>Limihaloglobus</taxon>
    </lineage>
</organism>
<keyword evidence="1" id="KW-0732">Signal</keyword>
<reference evidence="4" key="1">
    <citation type="submission" date="2017-02" db="EMBL/GenBank/DDBJ databases">
        <title>Comparative genomics and description of representatives of a novel lineage of planctomycetes thriving in anoxic sediments.</title>
        <authorList>
            <person name="Spring S."/>
            <person name="Bunk B."/>
            <person name="Sproer C."/>
        </authorList>
    </citation>
    <scope>NUCLEOTIDE SEQUENCE [LARGE SCALE GENOMIC DNA]</scope>
    <source>
        <strain evidence="4">SM-Chi-D1</strain>
    </source>
</reference>
<dbReference type="AlphaFoldDB" id="A0A1Q2MIP4"/>
<accession>A0A1Q2MIP4</accession>